<reference evidence="1" key="1">
    <citation type="submission" date="2018-06" db="EMBL/GenBank/DDBJ databases">
        <authorList>
            <person name="Zhirakovskaya E."/>
        </authorList>
    </citation>
    <scope>NUCLEOTIDE SEQUENCE</scope>
</reference>
<sequence>MNEANILRPAASKAARILAFLVGASVLSLNGTVANAAGTLAGTDIVNTAQASYDGPSGPITVDSNPVTIKVDELLDVTVASSDPGDVTTDPGATGQVTTYQVTNTGNGQEAFTLTADTAKGGDDFDTTFEQIILDTNGNGVYDPGVDTIYTPGTNDPILEADESTTIFVLSTIPATANDGERAEIELSAVAVTGSGAPGTSFAGAGDGGGDAVVGATGADGEDSSFFVIQTAVITLVKSATVADPFGGTEAIPGATITYQLVATITGSGSLTNLVVSDD</sequence>
<proteinExistence type="predicted"/>
<feature type="non-terminal residue" evidence="1">
    <location>
        <position position="279"/>
    </location>
</feature>
<evidence type="ECO:0000313" key="1">
    <source>
        <dbReference type="EMBL" id="VAV87037.1"/>
    </source>
</evidence>
<dbReference type="EMBL" id="UOEF01000005">
    <property type="protein sequence ID" value="VAV87037.1"/>
    <property type="molecule type" value="Genomic_DNA"/>
</dbReference>
<gene>
    <name evidence="1" type="ORF">MNBD_ALPHA04-881</name>
</gene>
<protein>
    <submittedName>
        <fullName evidence="1">Cell surface protein</fullName>
    </submittedName>
</protein>
<accession>A0A3B0R645</accession>
<name>A0A3B0R645_9ZZZZ</name>
<dbReference type="AlphaFoldDB" id="A0A3B0R645"/>
<organism evidence="1">
    <name type="scientific">hydrothermal vent metagenome</name>
    <dbReference type="NCBI Taxonomy" id="652676"/>
    <lineage>
        <taxon>unclassified sequences</taxon>
        <taxon>metagenomes</taxon>
        <taxon>ecological metagenomes</taxon>
    </lineage>
</organism>